<dbReference type="AlphaFoldDB" id="A0A2P2N746"/>
<evidence type="ECO:0000313" key="1">
    <source>
        <dbReference type="EMBL" id="MBX38260.1"/>
    </source>
</evidence>
<protein>
    <submittedName>
        <fullName evidence="1">Uncharacterized protein</fullName>
    </submittedName>
</protein>
<dbReference type="EMBL" id="GGEC01057776">
    <property type="protein sequence ID" value="MBX38260.1"/>
    <property type="molecule type" value="Transcribed_RNA"/>
</dbReference>
<sequence>MDTLCFSESLYLKHLISMPLLFWKRHWTSVLWMDAGNI</sequence>
<accession>A0A2P2N746</accession>
<reference evidence="1" key="1">
    <citation type="submission" date="2018-02" db="EMBL/GenBank/DDBJ databases">
        <title>Rhizophora mucronata_Transcriptome.</title>
        <authorList>
            <person name="Meera S.P."/>
            <person name="Sreeshan A."/>
            <person name="Augustine A."/>
        </authorList>
    </citation>
    <scope>NUCLEOTIDE SEQUENCE</scope>
    <source>
        <tissue evidence="1">Leaf</tissue>
    </source>
</reference>
<name>A0A2P2N746_RHIMU</name>
<organism evidence="1">
    <name type="scientific">Rhizophora mucronata</name>
    <name type="common">Asiatic mangrove</name>
    <dbReference type="NCBI Taxonomy" id="61149"/>
    <lineage>
        <taxon>Eukaryota</taxon>
        <taxon>Viridiplantae</taxon>
        <taxon>Streptophyta</taxon>
        <taxon>Embryophyta</taxon>
        <taxon>Tracheophyta</taxon>
        <taxon>Spermatophyta</taxon>
        <taxon>Magnoliopsida</taxon>
        <taxon>eudicotyledons</taxon>
        <taxon>Gunneridae</taxon>
        <taxon>Pentapetalae</taxon>
        <taxon>rosids</taxon>
        <taxon>fabids</taxon>
        <taxon>Malpighiales</taxon>
        <taxon>Rhizophoraceae</taxon>
        <taxon>Rhizophora</taxon>
    </lineage>
</organism>
<proteinExistence type="predicted"/>